<protein>
    <submittedName>
        <fullName evidence="2">Lamin tail domain-containing protein</fullName>
    </submittedName>
</protein>
<dbReference type="PROSITE" id="PS51841">
    <property type="entry name" value="LTD"/>
    <property type="match status" value="1"/>
</dbReference>
<accession>A0ABT6ZV02</accession>
<evidence type="ECO:0000313" key="2">
    <source>
        <dbReference type="EMBL" id="MDJ1132905.1"/>
    </source>
</evidence>
<reference evidence="2 3" key="1">
    <citation type="submission" date="2023-05" db="EMBL/GenBank/DDBJ databases">
        <title>Streptantibioticus silvisoli sp. nov., acidotolerant actinomycetes 1 from pine litter.</title>
        <authorList>
            <person name="Swiecimska M."/>
            <person name="Golinska P."/>
            <person name="Sangal V."/>
            <person name="Wachnowicz B."/>
            <person name="Goodfellow M."/>
        </authorList>
    </citation>
    <scope>NUCLEOTIDE SEQUENCE [LARGE SCALE GENOMIC DNA]</scope>
    <source>
        <strain evidence="2 3">DSM 42109</strain>
    </source>
</reference>
<sequence>MSKVDTSGTWPAISVTPPSLEGLNTDNVKWGVPAGGAGKSGYLFAGGTAEVLLDGTEFTLGTFTHQNFPIQGMPQSEFDVDLAVRVLFEDQVPHDFSFRFHHNETPNVGPSPEDIVDLPTRVSPETVIIDGTEYAVVITGFKMGGQIVTRFISPENGANSADLVAVLARIGRPDVRIANVRFKGEVKRTQADEYVEVVNRGTAPADISGWVLGADDAGQDFTFPAGTVLQPGQRIRIYTNQNHPEWGGFSYGSGRPIWNDKGDAAKLRDTDGNLVSEHRYGSAAATP</sequence>
<organism evidence="2 3">
    <name type="scientific">Streptomyces iconiensis</name>
    <dbReference type="NCBI Taxonomy" id="1384038"/>
    <lineage>
        <taxon>Bacteria</taxon>
        <taxon>Bacillati</taxon>
        <taxon>Actinomycetota</taxon>
        <taxon>Actinomycetes</taxon>
        <taxon>Kitasatosporales</taxon>
        <taxon>Streptomycetaceae</taxon>
        <taxon>Streptomyces</taxon>
    </lineage>
</organism>
<dbReference type="InterPro" id="IPR001322">
    <property type="entry name" value="Lamin_tail_dom"/>
</dbReference>
<dbReference type="Proteomes" id="UP001214441">
    <property type="component" value="Unassembled WGS sequence"/>
</dbReference>
<dbReference type="RefSeq" id="WP_274041118.1">
    <property type="nucleotide sequence ID" value="NZ_JANCPR020000011.1"/>
</dbReference>
<dbReference type="Pfam" id="PF00932">
    <property type="entry name" value="LTD"/>
    <property type="match status" value="1"/>
</dbReference>
<dbReference type="EMBL" id="JANCPR020000011">
    <property type="protein sequence ID" value="MDJ1132905.1"/>
    <property type="molecule type" value="Genomic_DNA"/>
</dbReference>
<dbReference type="Gene3D" id="2.60.40.1260">
    <property type="entry name" value="Lamin Tail domain"/>
    <property type="match status" value="1"/>
</dbReference>
<keyword evidence="3" id="KW-1185">Reference proteome</keyword>
<evidence type="ECO:0000259" key="1">
    <source>
        <dbReference type="PROSITE" id="PS51841"/>
    </source>
</evidence>
<dbReference type="SUPFAM" id="SSF74853">
    <property type="entry name" value="Lamin A/C globular tail domain"/>
    <property type="match status" value="1"/>
</dbReference>
<name>A0ABT6ZV02_9ACTN</name>
<evidence type="ECO:0000313" key="3">
    <source>
        <dbReference type="Proteomes" id="UP001214441"/>
    </source>
</evidence>
<feature type="domain" description="LTD" evidence="1">
    <location>
        <begin position="174"/>
        <end position="282"/>
    </location>
</feature>
<gene>
    <name evidence="2" type="ORF">NMN56_013240</name>
</gene>
<dbReference type="InterPro" id="IPR047995">
    <property type="entry name" value="Choice_anch_K"/>
</dbReference>
<dbReference type="InterPro" id="IPR036415">
    <property type="entry name" value="Lamin_tail_dom_sf"/>
</dbReference>
<comment type="caution">
    <text evidence="2">The sequence shown here is derived from an EMBL/GenBank/DDBJ whole genome shotgun (WGS) entry which is preliminary data.</text>
</comment>
<proteinExistence type="predicted"/>
<dbReference type="NCBIfam" id="NF038131">
    <property type="entry name" value="choice_anch_K"/>
    <property type="match status" value="1"/>
</dbReference>